<feature type="compositionally biased region" description="Basic and acidic residues" evidence="7">
    <location>
        <begin position="481"/>
        <end position="490"/>
    </location>
</feature>
<feature type="compositionally biased region" description="Basic and acidic residues" evidence="7">
    <location>
        <begin position="975"/>
        <end position="985"/>
    </location>
</feature>
<evidence type="ECO:0000256" key="4">
    <source>
        <dbReference type="ARBA" id="ARBA00022729"/>
    </source>
</evidence>
<dbReference type="GO" id="GO:0031012">
    <property type="term" value="C:extracellular matrix"/>
    <property type="evidence" value="ECO:0007669"/>
    <property type="project" value="TreeGrafter"/>
</dbReference>
<name>A0A673L924_9TELE</name>
<dbReference type="Gene3D" id="2.60.120.1000">
    <property type="match status" value="1"/>
</dbReference>
<feature type="domain" description="Fibrillar collagen NC1" evidence="8">
    <location>
        <begin position="1182"/>
        <end position="1376"/>
    </location>
</feature>
<feature type="region of interest" description="Disordered" evidence="7">
    <location>
        <begin position="283"/>
        <end position="312"/>
    </location>
</feature>
<organism evidence="9 10">
    <name type="scientific">Sinocyclocheilus rhinocerous</name>
    <dbReference type="NCBI Taxonomy" id="307959"/>
    <lineage>
        <taxon>Eukaryota</taxon>
        <taxon>Metazoa</taxon>
        <taxon>Chordata</taxon>
        <taxon>Craniata</taxon>
        <taxon>Vertebrata</taxon>
        <taxon>Euteleostomi</taxon>
        <taxon>Actinopterygii</taxon>
        <taxon>Neopterygii</taxon>
        <taxon>Teleostei</taxon>
        <taxon>Ostariophysi</taxon>
        <taxon>Cypriniformes</taxon>
        <taxon>Cyprinidae</taxon>
        <taxon>Cyprininae</taxon>
        <taxon>Sinocyclocheilus</taxon>
    </lineage>
</organism>
<evidence type="ECO:0000256" key="2">
    <source>
        <dbReference type="ARBA" id="ARBA00022525"/>
    </source>
</evidence>
<reference evidence="9" key="1">
    <citation type="submission" date="2025-08" db="UniProtKB">
        <authorList>
            <consortium name="Ensembl"/>
        </authorList>
    </citation>
    <scope>IDENTIFICATION</scope>
</reference>
<dbReference type="FunFam" id="2.60.120.200:FF:000016">
    <property type="entry name" value="Collagen XI alpha 1 chain"/>
    <property type="match status" value="1"/>
</dbReference>
<evidence type="ECO:0000256" key="6">
    <source>
        <dbReference type="ARBA" id="ARBA00023119"/>
    </source>
</evidence>
<keyword evidence="3" id="KW-0272">Extracellular matrix</keyword>
<proteinExistence type="predicted"/>
<dbReference type="PANTHER" id="PTHR24023">
    <property type="entry name" value="COLLAGEN ALPHA"/>
    <property type="match status" value="1"/>
</dbReference>
<feature type="compositionally biased region" description="Basic and acidic residues" evidence="7">
    <location>
        <begin position="898"/>
        <end position="909"/>
    </location>
</feature>
<dbReference type="GO" id="GO:0005581">
    <property type="term" value="C:collagen trimer"/>
    <property type="evidence" value="ECO:0007669"/>
    <property type="project" value="UniProtKB-KW"/>
</dbReference>
<feature type="compositionally biased region" description="Low complexity" evidence="7">
    <location>
        <begin position="353"/>
        <end position="371"/>
    </location>
</feature>
<dbReference type="InterPro" id="IPR050149">
    <property type="entry name" value="Collagen_superfamily"/>
</dbReference>
<dbReference type="GO" id="GO:0005201">
    <property type="term" value="F:extracellular matrix structural constituent"/>
    <property type="evidence" value="ECO:0007669"/>
    <property type="project" value="InterPro"/>
</dbReference>
<dbReference type="Pfam" id="PF01410">
    <property type="entry name" value="COLFI"/>
    <property type="match status" value="2"/>
</dbReference>
<feature type="compositionally biased region" description="Gly residues" evidence="7">
    <location>
        <begin position="680"/>
        <end position="689"/>
    </location>
</feature>
<dbReference type="PANTHER" id="PTHR24023:SF1082">
    <property type="entry name" value="COLLAGEN TRIPLE HELIX REPEAT"/>
    <property type="match status" value="1"/>
</dbReference>
<dbReference type="SMART" id="SM00210">
    <property type="entry name" value="TSPN"/>
    <property type="match status" value="1"/>
</dbReference>
<gene>
    <name evidence="9" type="primary">LOC107729868</name>
</gene>
<feature type="region of interest" description="Disordered" evidence="7">
    <location>
        <begin position="964"/>
        <end position="1095"/>
    </location>
</feature>
<protein>
    <submittedName>
        <fullName evidence="9">Collagen alpha-1(V) chain-like</fullName>
    </submittedName>
</protein>
<feature type="compositionally biased region" description="Pro residues" evidence="7">
    <location>
        <begin position="862"/>
        <end position="873"/>
    </location>
</feature>
<feature type="compositionally biased region" description="Low complexity" evidence="7">
    <location>
        <begin position="702"/>
        <end position="717"/>
    </location>
</feature>
<dbReference type="SMART" id="SM00282">
    <property type="entry name" value="LamG"/>
    <property type="match status" value="1"/>
</dbReference>
<dbReference type="Gene3D" id="2.60.120.200">
    <property type="match status" value="1"/>
</dbReference>
<reference evidence="9" key="2">
    <citation type="submission" date="2025-09" db="UniProtKB">
        <authorList>
            <consortium name="Ensembl"/>
        </authorList>
    </citation>
    <scope>IDENTIFICATION</scope>
</reference>
<feature type="region of interest" description="Disordered" evidence="7">
    <location>
        <begin position="476"/>
        <end position="495"/>
    </location>
</feature>
<dbReference type="Ensembl" id="ENSSRHT00000077542.1">
    <property type="protein sequence ID" value="ENSSRHP00000075490.1"/>
    <property type="gene ID" value="ENSSRHG00000037410.1"/>
</dbReference>
<evidence type="ECO:0000313" key="9">
    <source>
        <dbReference type="Ensembl" id="ENSSRHP00000075490.1"/>
    </source>
</evidence>
<keyword evidence="4" id="KW-0732">Signal</keyword>
<evidence type="ECO:0000256" key="7">
    <source>
        <dbReference type="SAM" id="MobiDB-lite"/>
    </source>
</evidence>
<dbReference type="InterPro" id="IPR013320">
    <property type="entry name" value="ConA-like_dom_sf"/>
</dbReference>
<evidence type="ECO:0000313" key="10">
    <source>
        <dbReference type="Proteomes" id="UP000472270"/>
    </source>
</evidence>
<evidence type="ECO:0000256" key="5">
    <source>
        <dbReference type="ARBA" id="ARBA00022737"/>
    </source>
</evidence>
<feature type="region of interest" description="Disordered" evidence="7">
    <location>
        <begin position="1107"/>
        <end position="1174"/>
    </location>
</feature>
<dbReference type="SUPFAM" id="SSF49899">
    <property type="entry name" value="Concanavalin A-like lectins/glucanases"/>
    <property type="match status" value="1"/>
</dbReference>
<dbReference type="InterPro" id="IPR048287">
    <property type="entry name" value="TSPN-like_N"/>
</dbReference>
<dbReference type="InterPro" id="IPR000885">
    <property type="entry name" value="Fib_collagen_C"/>
</dbReference>
<feature type="compositionally biased region" description="Low complexity" evidence="7">
    <location>
        <begin position="993"/>
        <end position="1011"/>
    </location>
</feature>
<keyword evidence="10" id="KW-1185">Reference proteome</keyword>
<evidence type="ECO:0000256" key="3">
    <source>
        <dbReference type="ARBA" id="ARBA00022530"/>
    </source>
</evidence>
<evidence type="ECO:0000256" key="1">
    <source>
        <dbReference type="ARBA" id="ARBA00004498"/>
    </source>
</evidence>
<dbReference type="GO" id="GO:0005615">
    <property type="term" value="C:extracellular space"/>
    <property type="evidence" value="ECO:0007669"/>
    <property type="project" value="TreeGrafter"/>
</dbReference>
<dbReference type="SMART" id="SM00038">
    <property type="entry name" value="COLFI"/>
    <property type="match status" value="1"/>
</dbReference>
<dbReference type="Pfam" id="PF02210">
    <property type="entry name" value="Laminin_G_2"/>
    <property type="match status" value="1"/>
</dbReference>
<keyword evidence="2" id="KW-0964">Secreted</keyword>
<dbReference type="InterPro" id="IPR001791">
    <property type="entry name" value="Laminin_G"/>
</dbReference>
<dbReference type="PROSITE" id="PS51461">
    <property type="entry name" value="NC1_FIB"/>
    <property type="match status" value="1"/>
</dbReference>
<evidence type="ECO:0000259" key="8">
    <source>
        <dbReference type="PROSITE" id="PS51461"/>
    </source>
</evidence>
<feature type="compositionally biased region" description="Low complexity" evidence="7">
    <location>
        <begin position="841"/>
        <end position="850"/>
    </location>
</feature>
<feature type="compositionally biased region" description="Gly residues" evidence="7">
    <location>
        <begin position="656"/>
        <end position="665"/>
    </location>
</feature>
<feature type="region of interest" description="Disordered" evidence="7">
    <location>
        <begin position="349"/>
        <end position="375"/>
    </location>
</feature>
<comment type="subcellular location">
    <subcellularLocation>
        <location evidence="1">Secreted</location>
        <location evidence="1">Extracellular space</location>
        <location evidence="1">Extracellular matrix</location>
    </subcellularLocation>
</comment>
<feature type="region of interest" description="Disordered" evidence="7">
    <location>
        <begin position="523"/>
        <end position="951"/>
    </location>
</feature>
<dbReference type="Proteomes" id="UP000472270">
    <property type="component" value="Unassembled WGS sequence"/>
</dbReference>
<accession>A0A673L924</accession>
<dbReference type="Pfam" id="PF01391">
    <property type="entry name" value="Collagen"/>
    <property type="match status" value="5"/>
</dbReference>
<keyword evidence="5" id="KW-0677">Repeat</keyword>
<feature type="compositionally biased region" description="Low complexity" evidence="7">
    <location>
        <begin position="1023"/>
        <end position="1033"/>
    </location>
</feature>
<dbReference type="InterPro" id="IPR008160">
    <property type="entry name" value="Collagen"/>
</dbReference>
<keyword evidence="6" id="KW-0176">Collagen</keyword>
<sequence length="1376" mass="140354">MNDVKKCLNALFYSNNVLRVLQLPSLPEGVQKVPGFCTSRRSGTPDHAYRITKKAQISAPTKQLFSGRFPENFSIMTLVKAKAGLQAFLMSIYNEQGVQQLGLELGRSPIFLYEDQNRKPAPEDYPLFKAVNLADGKWHRIAISVQKKNITLILDCKNRITKTLARSNNPVLDTKGITVFGARLLDEEVFQGEIQQLLIASNPQAAYDFCEHYSPDCDSPLPKVQSQDPNSFVSTTAHFYNGAKWVPEHLGLMVSSVCILTGLCFGLHICFPQAFVRAQKGEKGDPAVLEPVRGPSGKAGLPGADGVPGPPGTSFRFGQSAGEKGPIASAQEDQVQAILSQARLAMKGPPGPMGLTGRPGPTGTPGSPGLRGESGDHGPQVKFLICDFLHYNFYLILRSSIQVCNYNDILYVFLKGPTGKPGLPGMPGGDGPPVSARWVYFTFKISLLYMVMKHLTLLTHFNCPLRFVVHHQGEVGMPGPRGEDGPEGPKGRVGPLGEIGPIGLVGEKGKLGVPGLPGYPGRQGIKGSLGFPGFPGANGEKGARGPRGQRGPRGATGKSGAKGLTGLQGPNGFPGPKGPPGPPGKDGLPGHPGQRGEAGFQGKTGPPGPPGVVGPQGPSGETGPMGERGHSGPPGPPGEQGLSGPSGKEGTKGDPGPSGGPGKDGPPGLRGFPGERGLPGTPGTGGLKGNEGPAGPPGPAGSPGERGAAGTAGTVGPPGRPGPQGPPGAAGEKGVPGEKGPIGPAGRDGIQGPVGLPGPAGPPGTAGEDGDKGEVGEPGQKGAKGSKGEHGPPGPLGPMGPVGQPGAAGADGETGARGQQGPFGAKGDDGTRGFPGPPGPIGLQGLPGPAGEKGEMGDVGPMGPPGPPGPRGPAGPNGADGPQGPPGGLGNPGPIGEKGPRGERGEKGEAGQPGTSGPAGGKGPHGDDGPKGNPGPVGFPGDPGPPGEVGPRVSRAFIYIIKHDLCKGPPGTRGPEGRQGEKGSKGDSGALGPPGKTGPVGPQGQPGKPGTEGLRGLPGTVGEQGAPGAAGQKGPPGPMGPPGLAGLRGDPGAKGEKGHPGMLGLIGPPGEQGEKGDRGMPGPQGSSGPKGETVCDVWSRPPHIKIRPQIYTTGGGGPKGEKGVQGPPGPPGPPGDVIQPLPIQIPKKSKRSVDGSKMLSETDTEAADGTGAEFLTGNKGMEEIFGSLNSLRQEIESMRFPLGTQESPARTCQDLHLSQPDLKDGEYWIDPNQGCARDSFKVYCNFTAGGETCLYPSKAVENFSYVDWSGEPVGVVQLGFLRLLSVQARQNLTYHCQRSVAWADLTADSGYQRALHFQGANDEELSYETSPYIKALVDGCSVIVLLQIFVETVKHLFSSLLQSSVSHDLSEIILIC</sequence>